<evidence type="ECO:0000313" key="6">
    <source>
        <dbReference type="EMBL" id="MVN15771.1"/>
    </source>
</evidence>
<dbReference type="InterPro" id="IPR040528">
    <property type="entry name" value="Lectin-like"/>
</dbReference>
<comment type="caution">
    <text evidence="6">The sequence shown here is derived from an EMBL/GenBank/DDBJ whole genome shotgun (WGS) entry which is preliminary data.</text>
</comment>
<dbReference type="AlphaFoldDB" id="A0A6N8IIQ4"/>
<dbReference type="EMBL" id="WPOC01000017">
    <property type="protein sequence ID" value="MVN15771.1"/>
    <property type="molecule type" value="Genomic_DNA"/>
</dbReference>
<evidence type="ECO:0000313" key="7">
    <source>
        <dbReference type="Proteomes" id="UP000468327"/>
    </source>
</evidence>
<dbReference type="GO" id="GO:0006508">
    <property type="term" value="P:proteolysis"/>
    <property type="evidence" value="ECO:0007669"/>
    <property type="project" value="InterPro"/>
</dbReference>
<dbReference type="GO" id="GO:0008234">
    <property type="term" value="F:cysteine-type peptidase activity"/>
    <property type="evidence" value="ECO:0007669"/>
    <property type="project" value="InterPro"/>
</dbReference>
<dbReference type="InterPro" id="IPR000169">
    <property type="entry name" value="Pept_cys_AS"/>
</dbReference>
<dbReference type="PROSITE" id="PS51257">
    <property type="entry name" value="PROKAR_LIPOPROTEIN"/>
    <property type="match status" value="1"/>
</dbReference>
<feature type="signal peptide" evidence="4">
    <location>
        <begin position="1"/>
        <end position="37"/>
    </location>
</feature>
<proteinExistence type="inferred from homology"/>
<name>A0A6N8IIQ4_9ACTN</name>
<keyword evidence="3" id="KW-0812">Transmembrane</keyword>
<dbReference type="InterPro" id="IPR000668">
    <property type="entry name" value="Peptidase_C1A_C"/>
</dbReference>
<evidence type="ECO:0000256" key="3">
    <source>
        <dbReference type="SAM" id="Phobius"/>
    </source>
</evidence>
<feature type="domain" description="Peptidase C1A papain C-terminal" evidence="5">
    <location>
        <begin position="132"/>
        <end position="442"/>
    </location>
</feature>
<dbReference type="SMART" id="SM00645">
    <property type="entry name" value="Pept_C1"/>
    <property type="match status" value="1"/>
</dbReference>
<gene>
    <name evidence="6" type="ORF">GO738_10515</name>
</gene>
<keyword evidence="3" id="KW-0472">Membrane</keyword>
<dbReference type="Pfam" id="PF18560">
    <property type="entry name" value="Lectin_like"/>
    <property type="match status" value="2"/>
</dbReference>
<reference evidence="6 7" key="1">
    <citation type="submission" date="2019-11" db="EMBL/GenBank/DDBJ databases">
        <title>Whole genome shotgun sequencing (WGS) data from Adlercreutzia equolifaciens ResAG-91, Eggerthella lenta MRI-F36, MRI-F37, MRI-F40, ResAG-49, ResAG-88, ResAG-121, ResAG-145, and Gordonibacter sp. ResAG-5, ResAG-26, ResAG-43, ResAG-50, ResAG-59.</title>
        <authorList>
            <person name="Stoll D.A."/>
            <person name="Danylec N."/>
            <person name="Franz C.M.A.P."/>
            <person name="Huch M."/>
        </authorList>
    </citation>
    <scope>NUCLEOTIDE SEQUENCE [LARGE SCALE GENOMIC DNA]</scope>
    <source>
        <strain evidence="6 7">ResAG-59</strain>
    </source>
</reference>
<dbReference type="SUPFAM" id="SSF54001">
    <property type="entry name" value="Cysteine proteinases"/>
    <property type="match status" value="2"/>
</dbReference>
<dbReference type="RefSeq" id="WP_157004830.1">
    <property type="nucleotide sequence ID" value="NZ_DBFAKL010000077.1"/>
</dbReference>
<feature type="region of interest" description="Disordered" evidence="2">
    <location>
        <begin position="658"/>
        <end position="687"/>
    </location>
</feature>
<dbReference type="PANTHER" id="PTHR12411">
    <property type="entry name" value="CYSTEINE PROTEASE FAMILY C1-RELATED"/>
    <property type="match status" value="1"/>
</dbReference>
<dbReference type="PROSITE" id="PS00139">
    <property type="entry name" value="THIOL_PROTEASE_CYS"/>
    <property type="match status" value="1"/>
</dbReference>
<sequence>MGKRRSVDKRFDVRRRCAAFALSAVLACGLVPKAAFGEPSVPERVGGVADAQGEPVLDAAASQDAGSHGATGDAEGAQTSGAAHAQDESAQYDEVLPFGRVGGLSVPSVAAQSRYNYPAANAVLLADDGDDLPTRFDLRDQGAVTSVKFQNPWGSCWTFGTLASLESNVLLQGGTAADGGEPDYSERQLAWFGRVAVGAETDASQAGEGSFAERTESGVQTDTQLVFNAGGDYGVSAALLTAWFGAADEADIPYVDTSGVWDPYDQSGDWSLPESDRTTAAVHVQEVDSLPSPATFTDAENPSTENYRYNGAATDAIKRVLMEDGAVCISYYADQSRPIIDPDDPGHEESEYFNYDTYAQYVRAYITEDDPNTSDVDERTTPNHAVTIVGWDEGYPKENFSSDPAKQPPSDGAWIVKNSWSDEWGPYGGYFYLSYYDMSIGTATSFQADLPDADGSFSYDSNYQYDYLGAASVGKVEPGAFGDAIGANVFEAEGDEVLQAVSATTANPGSEVSVEVYLLDDEADGPTDGELVASQTEAVEFGGYHTIALDEPVALSAGQRFSVVERIEGYEGAYLPLEVAAWDANDSDESGGSYHKNQKAVANAGESYYSTDGGATWADVTELSTDEVQKRIAPSAFGGYPEVRSVGNVMIKAFTTDAVEEPEPEPEPEPSDPAEAASFDPRDTGLVTPVRNQGSDDLCGPFASMASLETSLVYDGVAADELVEKGLSPYQAVYFARMGDEEREAAGMNPFMPNAPYAGGATPFVVVNSLAAGKGAAIAQEGVTDWANPQLDEALRFQSDVRLTGTAYFDFGGAAYWETPGDGEAGRAAVKRIVAHEGPVVAEFYSGQGLNFNGERSCYYTAPGTVGAAPDHYVAIVGWDDDFPRESFNEGMRPEFDGAWLVKNSWGTEQGESGYFWISYEDATLSFEAALFGEVKREGEAVYQYDASGWTNSLSVGGTVGWAANVFASERDETLDRVQFCTTGIGTSYAVEVYRGATDADPRGGELVATCAGVQETPGYVTAALDEPVALSAGETFSVVVRLQNESYAYPLAVETFTPDPEVAGAEPEHMGYDAQGDREVSWVSADGVTWEDPAGYGHDLALGKAGSGEGAGAGATVALAADGTQAASAGGSARSYVTNVCVKALTMPRDAGGGAGGNGDDAAQSDGQSALVRTGDVAALAVVPLALAAALAGVAGCVAVCFSCGKARHQARRK</sequence>
<keyword evidence="7" id="KW-1185">Reference proteome</keyword>
<feature type="region of interest" description="Disordered" evidence="2">
    <location>
        <begin position="60"/>
        <end position="88"/>
    </location>
</feature>
<accession>A0A6N8IIQ4</accession>
<evidence type="ECO:0000259" key="5">
    <source>
        <dbReference type="SMART" id="SM00645"/>
    </source>
</evidence>
<dbReference type="Pfam" id="PF00112">
    <property type="entry name" value="Peptidase_C1"/>
    <property type="match status" value="3"/>
</dbReference>
<evidence type="ECO:0000256" key="4">
    <source>
        <dbReference type="SAM" id="SignalP"/>
    </source>
</evidence>
<feature type="transmembrane region" description="Helical" evidence="3">
    <location>
        <begin position="1178"/>
        <end position="1205"/>
    </location>
</feature>
<dbReference type="CDD" id="cd02619">
    <property type="entry name" value="Peptidase_C1"/>
    <property type="match status" value="1"/>
</dbReference>
<organism evidence="6 7">
    <name type="scientific">Gordonibacter urolithinfaciens</name>
    <dbReference type="NCBI Taxonomy" id="1335613"/>
    <lineage>
        <taxon>Bacteria</taxon>
        <taxon>Bacillati</taxon>
        <taxon>Actinomycetota</taxon>
        <taxon>Coriobacteriia</taxon>
        <taxon>Eggerthellales</taxon>
        <taxon>Eggerthellaceae</taxon>
        <taxon>Gordonibacter</taxon>
    </lineage>
</organism>
<evidence type="ECO:0000256" key="1">
    <source>
        <dbReference type="ARBA" id="ARBA00008455"/>
    </source>
</evidence>
<dbReference type="InterPro" id="IPR038765">
    <property type="entry name" value="Papain-like_cys_pep_sf"/>
</dbReference>
<feature type="compositionally biased region" description="Acidic residues" evidence="2">
    <location>
        <begin position="658"/>
        <end position="672"/>
    </location>
</feature>
<keyword evidence="4" id="KW-0732">Signal</keyword>
<dbReference type="Proteomes" id="UP000468327">
    <property type="component" value="Unassembled WGS sequence"/>
</dbReference>
<dbReference type="InterPro" id="IPR013128">
    <property type="entry name" value="Peptidase_C1A"/>
</dbReference>
<keyword evidence="3" id="KW-1133">Transmembrane helix</keyword>
<feature type="chain" id="PRO_5026723764" description="Peptidase C1A papain C-terminal domain-containing protein" evidence="4">
    <location>
        <begin position="38"/>
        <end position="1215"/>
    </location>
</feature>
<comment type="similarity">
    <text evidence="1">Belongs to the peptidase C1 family.</text>
</comment>
<protein>
    <recommendedName>
        <fullName evidence="5">Peptidase C1A papain C-terminal domain-containing protein</fullName>
    </recommendedName>
</protein>
<evidence type="ECO:0000256" key="2">
    <source>
        <dbReference type="SAM" id="MobiDB-lite"/>
    </source>
</evidence>
<dbReference type="Gene3D" id="3.90.70.10">
    <property type="entry name" value="Cysteine proteinases"/>
    <property type="match status" value="2"/>
</dbReference>